<protein>
    <recommendedName>
        <fullName evidence="3">Phytanoyl-CoA dioxygenase family protein</fullName>
    </recommendedName>
</protein>
<comment type="caution">
    <text evidence="1">The sequence shown here is derived from an EMBL/GenBank/DDBJ whole genome shotgun (WGS) entry which is preliminary data.</text>
</comment>
<dbReference type="Gene3D" id="2.60.120.620">
    <property type="entry name" value="q2cbj1_9rhob like domain"/>
    <property type="match status" value="1"/>
</dbReference>
<proteinExistence type="predicted"/>
<name>A0ABR7R1N4_9PROT</name>
<gene>
    <name evidence="1" type="ORF">IBL25_01630</name>
</gene>
<reference evidence="1 2" key="1">
    <citation type="journal article" date="2009" name="Int. J. Syst. Evol. Microbiol.">
        <title>Transfer of Teichococcus ludipueritiae and Muricoccus roseus to the genus Roseomonas, as Roseomonas ludipueritiae comb. nov. and Roseomonas rosea comb. nov., respectively, and emended description of the genus Roseomonas.</title>
        <authorList>
            <person name="Sanchez-Porro C."/>
            <person name="Gallego V."/>
            <person name="Busse H.J."/>
            <person name="Kampfer P."/>
            <person name="Ventosa A."/>
        </authorList>
    </citation>
    <scope>NUCLEOTIDE SEQUENCE [LARGE SCALE GENOMIC DNA]</scope>
    <source>
        <strain evidence="1 2">DSM 14915</strain>
    </source>
</reference>
<sequence>MIGYAQLRPGSGFNIRNAAMYYTQRLVTWRGPRRLVCRSLAAAIRLRHGRSEGPVTSAAHRSAQDLERDGLAMMPRFAIPGGVKGITEFLRGENVVGPDGRLVRLEDLPPGTRMASYPLASVVACPGLMAAINDPAVLQIASEYLGCKPTLSSLGVRWSFPSPARPAETQLFHRDPDDWRFLKLFVYLTDVDAESGPHAYVLGSHRTAATLRAKPFQRDALVQAYGADKIQMVTGPAGTTFMADTHGIHMGVPPSATPRLILQVQYSLLPIFAFRYEPVKPTGRLQLDKYVNRLVVA</sequence>
<keyword evidence="2" id="KW-1185">Reference proteome</keyword>
<dbReference type="RefSeq" id="WP_187776807.1">
    <property type="nucleotide sequence ID" value="NZ_JACTUZ010000002.1"/>
</dbReference>
<dbReference type="SUPFAM" id="SSF51197">
    <property type="entry name" value="Clavaminate synthase-like"/>
    <property type="match status" value="1"/>
</dbReference>
<evidence type="ECO:0000313" key="1">
    <source>
        <dbReference type="EMBL" id="MBC9175645.1"/>
    </source>
</evidence>
<evidence type="ECO:0000313" key="2">
    <source>
        <dbReference type="Proteomes" id="UP000603940"/>
    </source>
</evidence>
<evidence type="ECO:0008006" key="3">
    <source>
        <dbReference type="Google" id="ProtNLM"/>
    </source>
</evidence>
<dbReference type="Proteomes" id="UP000603940">
    <property type="component" value="Unassembled WGS sequence"/>
</dbReference>
<accession>A0ABR7R1N4</accession>
<organism evidence="1 2">
    <name type="scientific">Pseudoroseomonas ludipueritiae</name>
    <dbReference type="NCBI Taxonomy" id="198093"/>
    <lineage>
        <taxon>Bacteria</taxon>
        <taxon>Pseudomonadati</taxon>
        <taxon>Pseudomonadota</taxon>
        <taxon>Alphaproteobacteria</taxon>
        <taxon>Acetobacterales</taxon>
        <taxon>Acetobacteraceae</taxon>
        <taxon>Pseudoroseomonas</taxon>
    </lineage>
</organism>
<dbReference type="EMBL" id="JACTUZ010000002">
    <property type="protein sequence ID" value="MBC9175645.1"/>
    <property type="molecule type" value="Genomic_DNA"/>
</dbReference>